<keyword evidence="5" id="KW-1185">Reference proteome</keyword>
<dbReference type="Pfam" id="PF00100">
    <property type="entry name" value="Zona_pellucida"/>
    <property type="match status" value="1"/>
</dbReference>
<feature type="signal peptide" evidence="2">
    <location>
        <begin position="1"/>
        <end position="20"/>
    </location>
</feature>
<proteinExistence type="predicted"/>
<name>A0AAV1EI60_XYRNO</name>
<dbReference type="SMART" id="SM00832">
    <property type="entry name" value="C8"/>
    <property type="match status" value="1"/>
</dbReference>
<dbReference type="Gene3D" id="2.60.40.3210">
    <property type="entry name" value="Zona pellucida, ZP-N domain"/>
    <property type="match status" value="1"/>
</dbReference>
<dbReference type="InterPro" id="IPR042235">
    <property type="entry name" value="ZP-C_dom"/>
</dbReference>
<protein>
    <submittedName>
        <fullName evidence="4">Uncharacterized protein LOC117808948</fullName>
    </submittedName>
</protein>
<dbReference type="InterPro" id="IPR052749">
    <property type="entry name" value="Alpha-tectorin"/>
</dbReference>
<dbReference type="Proteomes" id="UP001178508">
    <property type="component" value="Unassembled WGS sequence"/>
</dbReference>
<dbReference type="Gene3D" id="2.60.40.4100">
    <property type="entry name" value="Zona pellucida, ZP-C domain"/>
    <property type="match status" value="1"/>
</dbReference>
<keyword evidence="2" id="KW-0732">Signal</keyword>
<dbReference type="InterPro" id="IPR055355">
    <property type="entry name" value="ZP-C"/>
</dbReference>
<accession>A0AAV1EI60</accession>
<dbReference type="EMBL" id="CAUIWU010000006">
    <property type="protein sequence ID" value="CAJ1048400.1"/>
    <property type="molecule type" value="Genomic_DNA"/>
</dbReference>
<keyword evidence="1" id="KW-1015">Disulfide bond</keyword>
<evidence type="ECO:0000313" key="4">
    <source>
        <dbReference type="EMBL" id="CAJ1048400.1"/>
    </source>
</evidence>
<gene>
    <name evidence="4" type="ORF">XNOV1_A027311</name>
</gene>
<comment type="caution">
    <text evidence="4">The sequence shown here is derived from an EMBL/GenBank/DDBJ whole genome shotgun (WGS) entry which is preliminary data.</text>
</comment>
<dbReference type="PROSITE" id="PS51034">
    <property type="entry name" value="ZP_2"/>
    <property type="match status" value="1"/>
</dbReference>
<evidence type="ECO:0000256" key="1">
    <source>
        <dbReference type="ARBA" id="ARBA00023157"/>
    </source>
</evidence>
<dbReference type="InterPro" id="IPR014853">
    <property type="entry name" value="VWF/SSPO/ZAN-like_Cys-rich_dom"/>
</dbReference>
<dbReference type="Pfam" id="PF08742">
    <property type="entry name" value="C8"/>
    <property type="match status" value="1"/>
</dbReference>
<dbReference type="PANTHER" id="PTHR46160">
    <property type="entry name" value="ALPHA-TECTORIN-RELATED"/>
    <property type="match status" value="1"/>
</dbReference>
<feature type="chain" id="PRO_5044010157" evidence="2">
    <location>
        <begin position="21"/>
        <end position="773"/>
    </location>
</feature>
<reference evidence="4" key="1">
    <citation type="submission" date="2023-08" db="EMBL/GenBank/DDBJ databases">
        <authorList>
            <person name="Alioto T."/>
            <person name="Alioto T."/>
            <person name="Gomez Garrido J."/>
        </authorList>
    </citation>
    <scope>NUCLEOTIDE SEQUENCE</scope>
</reference>
<evidence type="ECO:0000259" key="3">
    <source>
        <dbReference type="PROSITE" id="PS51034"/>
    </source>
</evidence>
<dbReference type="PANTHER" id="PTHR46160:SF9">
    <property type="entry name" value="PROTEIN PRY2-RELATED"/>
    <property type="match status" value="1"/>
</dbReference>
<organism evidence="4 5">
    <name type="scientific">Xyrichtys novacula</name>
    <name type="common">Pearly razorfish</name>
    <name type="synonym">Hemipteronotus novacula</name>
    <dbReference type="NCBI Taxonomy" id="13765"/>
    <lineage>
        <taxon>Eukaryota</taxon>
        <taxon>Metazoa</taxon>
        <taxon>Chordata</taxon>
        <taxon>Craniata</taxon>
        <taxon>Vertebrata</taxon>
        <taxon>Euteleostomi</taxon>
        <taxon>Actinopterygii</taxon>
        <taxon>Neopterygii</taxon>
        <taxon>Teleostei</taxon>
        <taxon>Neoteleostei</taxon>
        <taxon>Acanthomorphata</taxon>
        <taxon>Eupercaria</taxon>
        <taxon>Labriformes</taxon>
        <taxon>Labridae</taxon>
        <taxon>Xyrichtys</taxon>
    </lineage>
</organism>
<feature type="domain" description="ZP" evidence="3">
    <location>
        <begin position="515"/>
        <end position="765"/>
    </location>
</feature>
<evidence type="ECO:0000313" key="5">
    <source>
        <dbReference type="Proteomes" id="UP001178508"/>
    </source>
</evidence>
<dbReference type="InterPro" id="IPR001507">
    <property type="entry name" value="ZP_dom"/>
</dbReference>
<dbReference type="SMART" id="SM00241">
    <property type="entry name" value="ZP"/>
    <property type="match status" value="1"/>
</dbReference>
<evidence type="ECO:0000256" key="2">
    <source>
        <dbReference type="SAM" id="SignalP"/>
    </source>
</evidence>
<sequence>MLRPLLRPLLLLLLLAELEATFYTEDFTLNLNNPFSLYGTERTQIFVSFTDEHFAVCFDGYHGSTSDADCLLMKGKAARKAGVRQDDADKIDKDQFKEVYPNIKSDLKSIVYMSMKVGESDYLIPIYSAGTYGSISTFVNSGPPVSAVLLVGGKEVFNKAVPGYIPHDVSGCRFKDMVLKPGEEKTDSNCQTAKCPSPGKSSVSGCDGDDVCISGSCKSAGACTFTGPSVVDVKGGFRYIKDHCDYRLMASTVVPDFSVEGKYNERRRKDVSFLDSVVLKYKSTTFSLEQGGRVKEGESVLTLTDTLKTFGKISLKKEPEGVTAVYSEKGFDTFVFFNGYTAQILFTGPSKTSLGLKHLCANAGAAAADVRDTKDSCETEPKDDSKDESINCEEAKKRCAVLNSDPFTKCHGLVSPASFVKSCADTMCSYPPVDGLTCSFLESYSRVCGLFSQDVQGWRSKEECSASPKALCQDSSCLSTEFCGQIGETGTWGCRCRPTEVQKFRDLKSLGNATTCGAGSASASLVNCLLVEKGIDYKTLRLNDEKCKGQLVDGFVVFSFSNTETCGAEVTDKDGAVNYKNNIQSMELPPEAILRSDPVDIAFSCNFAQPKLQLMSFKVTGSSSVVNKPVKAGTWDYTITMKAFANKERTEILKSVEMNQRIWIELKATGVDSKAAAVLFDSCWATKQKDPQSDPKYYLVSNGCKNPKDPTVQLTGNGAGVLSVFSFKTFQFPNSNRLFQNWAETALPQLALWRLPIGHHGLGQIGRFHGNQD</sequence>
<dbReference type="AlphaFoldDB" id="A0AAV1EI60"/>